<proteinExistence type="predicted"/>
<feature type="domain" description="BTB" evidence="2">
    <location>
        <begin position="26"/>
        <end position="108"/>
    </location>
</feature>
<dbReference type="AlphaFoldDB" id="A0A067QDD4"/>
<dbReference type="SUPFAM" id="SSF54695">
    <property type="entry name" value="POZ domain"/>
    <property type="match status" value="1"/>
</dbReference>
<dbReference type="HOGENOM" id="CLU_052397_0_1_1"/>
<evidence type="ECO:0000256" key="1">
    <source>
        <dbReference type="SAM" id="MobiDB-lite"/>
    </source>
</evidence>
<evidence type="ECO:0000313" key="4">
    <source>
        <dbReference type="Proteomes" id="UP000027265"/>
    </source>
</evidence>
<dbReference type="InterPro" id="IPR000210">
    <property type="entry name" value="BTB/POZ_dom"/>
</dbReference>
<accession>A0A067QDD4</accession>
<sequence length="341" mass="38861">MSTHDLDTAPAQTKYTPPPLLDHPHADVILHTPDNVDFRVFKLFLSLASPVFRDMFSLPQPDPTTVTSSLSDADPGEHAAGRTGSMPIIDMTEDHLTLERMLRFYYPGSNPDMTTCDLEGARKLLDAAIKYEMDELRRFVVESITSPRFLEKDPIGVFAIGCHHKIEQVVLAYAKYTLRRHFEDLLSFKPSMTGITVEDYSRLLQYHWRCGVAASGLTSAFEWIGYERQYRFLTCPDCAAGEKGTDTPTWENPPRKWWVEYMKSAGGLLKSRPHGGFATQFSVYNKHLNTGLECKTCRRKAVKDMRDFVQGFDRKIEELTSMVALNITFQGREDHIFFVTT</sequence>
<dbReference type="STRING" id="933084.A0A067QDD4"/>
<gene>
    <name evidence="3" type="ORF">JAAARDRAFT_171726</name>
</gene>
<evidence type="ECO:0000259" key="2">
    <source>
        <dbReference type="PROSITE" id="PS50097"/>
    </source>
</evidence>
<keyword evidence="4" id="KW-1185">Reference proteome</keyword>
<dbReference type="EMBL" id="KL197712">
    <property type="protein sequence ID" value="KDQ61497.1"/>
    <property type="molecule type" value="Genomic_DNA"/>
</dbReference>
<dbReference type="Pfam" id="PF00651">
    <property type="entry name" value="BTB"/>
    <property type="match status" value="1"/>
</dbReference>
<dbReference type="OrthoDB" id="3357985at2759"/>
<dbReference type="InParanoid" id="A0A067QDD4"/>
<dbReference type="Gene3D" id="3.30.710.10">
    <property type="entry name" value="Potassium Channel Kv1.1, Chain A"/>
    <property type="match status" value="1"/>
</dbReference>
<protein>
    <recommendedName>
        <fullName evidence="2">BTB domain-containing protein</fullName>
    </recommendedName>
</protein>
<feature type="region of interest" description="Disordered" evidence="1">
    <location>
        <begin position="63"/>
        <end position="84"/>
    </location>
</feature>
<dbReference type="SMART" id="SM00225">
    <property type="entry name" value="BTB"/>
    <property type="match status" value="1"/>
</dbReference>
<dbReference type="InterPro" id="IPR011333">
    <property type="entry name" value="SKP1/BTB/POZ_sf"/>
</dbReference>
<name>A0A067QDD4_9AGAM</name>
<dbReference type="Proteomes" id="UP000027265">
    <property type="component" value="Unassembled WGS sequence"/>
</dbReference>
<evidence type="ECO:0000313" key="3">
    <source>
        <dbReference type="EMBL" id="KDQ61497.1"/>
    </source>
</evidence>
<organism evidence="3 4">
    <name type="scientific">Jaapia argillacea MUCL 33604</name>
    <dbReference type="NCBI Taxonomy" id="933084"/>
    <lineage>
        <taxon>Eukaryota</taxon>
        <taxon>Fungi</taxon>
        <taxon>Dikarya</taxon>
        <taxon>Basidiomycota</taxon>
        <taxon>Agaricomycotina</taxon>
        <taxon>Agaricomycetes</taxon>
        <taxon>Agaricomycetidae</taxon>
        <taxon>Jaapiales</taxon>
        <taxon>Jaapiaceae</taxon>
        <taxon>Jaapia</taxon>
    </lineage>
</organism>
<dbReference type="PROSITE" id="PS50097">
    <property type="entry name" value="BTB"/>
    <property type="match status" value="1"/>
</dbReference>
<reference evidence="4" key="1">
    <citation type="journal article" date="2014" name="Proc. Natl. Acad. Sci. U.S.A.">
        <title>Extensive sampling of basidiomycete genomes demonstrates inadequacy of the white-rot/brown-rot paradigm for wood decay fungi.</title>
        <authorList>
            <person name="Riley R."/>
            <person name="Salamov A.A."/>
            <person name="Brown D.W."/>
            <person name="Nagy L.G."/>
            <person name="Floudas D."/>
            <person name="Held B.W."/>
            <person name="Levasseur A."/>
            <person name="Lombard V."/>
            <person name="Morin E."/>
            <person name="Otillar R."/>
            <person name="Lindquist E.A."/>
            <person name="Sun H."/>
            <person name="LaButti K.M."/>
            <person name="Schmutz J."/>
            <person name="Jabbour D."/>
            <person name="Luo H."/>
            <person name="Baker S.E."/>
            <person name="Pisabarro A.G."/>
            <person name="Walton J.D."/>
            <person name="Blanchette R.A."/>
            <person name="Henrissat B."/>
            <person name="Martin F."/>
            <person name="Cullen D."/>
            <person name="Hibbett D.S."/>
            <person name="Grigoriev I.V."/>
        </authorList>
    </citation>
    <scope>NUCLEOTIDE SEQUENCE [LARGE SCALE GENOMIC DNA]</scope>
    <source>
        <strain evidence="4">MUCL 33604</strain>
    </source>
</reference>